<feature type="region of interest" description="Disordered" evidence="1">
    <location>
        <begin position="35"/>
        <end position="66"/>
    </location>
</feature>
<comment type="caution">
    <text evidence="2">The sequence shown here is derived from an EMBL/GenBank/DDBJ whole genome shotgun (WGS) entry which is preliminary data.</text>
</comment>
<feature type="compositionally biased region" description="Basic and acidic residues" evidence="1">
    <location>
        <begin position="144"/>
        <end position="188"/>
    </location>
</feature>
<feature type="region of interest" description="Disordered" evidence="1">
    <location>
        <begin position="125"/>
        <end position="200"/>
    </location>
</feature>
<protein>
    <submittedName>
        <fullName evidence="2">Uncharacterized protein</fullName>
    </submittedName>
</protein>
<feature type="compositionally biased region" description="Basic residues" evidence="1">
    <location>
        <begin position="49"/>
        <end position="60"/>
    </location>
</feature>
<keyword evidence="3" id="KW-1185">Reference proteome</keyword>
<evidence type="ECO:0000313" key="3">
    <source>
        <dbReference type="Proteomes" id="UP001487740"/>
    </source>
</evidence>
<evidence type="ECO:0000313" key="2">
    <source>
        <dbReference type="EMBL" id="KAK8390155.1"/>
    </source>
</evidence>
<organism evidence="2 3">
    <name type="scientific">Scylla paramamosain</name>
    <name type="common">Mud crab</name>
    <dbReference type="NCBI Taxonomy" id="85552"/>
    <lineage>
        <taxon>Eukaryota</taxon>
        <taxon>Metazoa</taxon>
        <taxon>Ecdysozoa</taxon>
        <taxon>Arthropoda</taxon>
        <taxon>Crustacea</taxon>
        <taxon>Multicrustacea</taxon>
        <taxon>Malacostraca</taxon>
        <taxon>Eumalacostraca</taxon>
        <taxon>Eucarida</taxon>
        <taxon>Decapoda</taxon>
        <taxon>Pleocyemata</taxon>
        <taxon>Brachyura</taxon>
        <taxon>Eubrachyura</taxon>
        <taxon>Portunoidea</taxon>
        <taxon>Portunidae</taxon>
        <taxon>Portuninae</taxon>
        <taxon>Scylla</taxon>
    </lineage>
</organism>
<accession>A0AAW0TRN0</accession>
<feature type="compositionally biased region" description="Acidic residues" evidence="1">
    <location>
        <begin position="189"/>
        <end position="200"/>
    </location>
</feature>
<name>A0AAW0TRN0_SCYPA</name>
<feature type="compositionally biased region" description="Acidic residues" evidence="1">
    <location>
        <begin position="134"/>
        <end position="143"/>
    </location>
</feature>
<sequence length="413" mass="47863">MTMLGGPETAPDPFPEDQMLRLDRELDQRMMNLLRPRPKVTGQRSPHNMTHRPTHHHPPKPRPTGHIFGLRNGQIEGMGGGVMGVVGDEDGDGVMGGYGRWSEGKIVERGGRGEEERIVVYDKERKTGRRRREEEEEEAEEYSEDRNKEREENDKENTNRNIEGDKENENQSYERRENERLKEKSEHKEDEEEEEKEEDYAIFDEFLDASTRCRLRQLASKVEALSQALHLAREECQQMASSKRESSRAVQAAERECRAMAKQTQVMKQELARLQKTNADLRLRVKELGQECQALRKEASEARQREACRGAGHTSLQGHLTRARAENLNLKEQLVNSKALHKEEVEELRRKLREGEEKRRDMERDRRELRAVTKKQEKLIEILHQQKSHLAAAKATAGLEQKFLSLIAPLHHP</sequence>
<gene>
    <name evidence="2" type="ORF">O3P69_013015</name>
</gene>
<dbReference type="AlphaFoldDB" id="A0AAW0TRN0"/>
<dbReference type="EMBL" id="JARAKH010000026">
    <property type="protein sequence ID" value="KAK8390155.1"/>
    <property type="molecule type" value="Genomic_DNA"/>
</dbReference>
<feature type="region of interest" description="Disordered" evidence="1">
    <location>
        <begin position="1"/>
        <end position="20"/>
    </location>
</feature>
<proteinExistence type="predicted"/>
<dbReference type="EMBL" id="JARAKH010000026">
    <property type="protein sequence ID" value="KAK8390154.1"/>
    <property type="molecule type" value="Genomic_DNA"/>
</dbReference>
<evidence type="ECO:0000256" key="1">
    <source>
        <dbReference type="SAM" id="MobiDB-lite"/>
    </source>
</evidence>
<dbReference type="Proteomes" id="UP001487740">
    <property type="component" value="Unassembled WGS sequence"/>
</dbReference>
<reference evidence="2 3" key="1">
    <citation type="submission" date="2023-03" db="EMBL/GenBank/DDBJ databases">
        <title>High-quality genome of Scylla paramamosain provides insights in environmental adaptation.</title>
        <authorList>
            <person name="Zhang L."/>
        </authorList>
    </citation>
    <scope>NUCLEOTIDE SEQUENCE [LARGE SCALE GENOMIC DNA]</scope>
    <source>
        <strain evidence="2">LZ_2023a</strain>
        <tissue evidence="2">Muscle</tissue>
    </source>
</reference>